<dbReference type="Pfam" id="PF02348">
    <property type="entry name" value="CTP_transf_3"/>
    <property type="match status" value="1"/>
</dbReference>
<sequence length="235" mass="27169">FEKFLFSRKNWHVAGLVLARGGSKGIPLKNLAKIQNETLLGRTLETLTRFGQFNSIWVSTDDHQIARETRRKNVNVHWRESYTSTDQASSVLAVKEFIEKHPRIDVVALVQCTSPFLKVKYLERAYNMIISGQYESVFSLTRQHMLRWKLKLDGNLESDNFDINYRPRRQDWNGELVENGMFYFSHSNLITRLGLLQGGKLGYVEIPAKDSLEIDTELDLMLARFISNIKEVQSG</sequence>
<reference evidence="1 2" key="1">
    <citation type="submission" date="2024-07" db="EMBL/GenBank/DDBJ databases">
        <title>Chromosome-level genome assembly of the water stick insect Ranatra chinensis (Heteroptera: Nepidae).</title>
        <authorList>
            <person name="Liu X."/>
        </authorList>
    </citation>
    <scope>NUCLEOTIDE SEQUENCE [LARGE SCALE GENOMIC DNA]</scope>
    <source>
        <strain evidence="1">Cailab_2021Rc</strain>
        <tissue evidence="1">Muscle</tissue>
    </source>
</reference>
<feature type="non-terminal residue" evidence="1">
    <location>
        <position position="1"/>
    </location>
</feature>
<dbReference type="Gene3D" id="3.90.550.10">
    <property type="entry name" value="Spore Coat Polysaccharide Biosynthesis Protein SpsA, Chain A"/>
    <property type="match status" value="1"/>
</dbReference>
<gene>
    <name evidence="1" type="ORF">AAG570_009341</name>
</gene>
<evidence type="ECO:0000313" key="2">
    <source>
        <dbReference type="Proteomes" id="UP001558652"/>
    </source>
</evidence>
<name>A0ABD0YNT1_9HEMI</name>
<dbReference type="InterPro" id="IPR003329">
    <property type="entry name" value="Cytidylyl_trans"/>
</dbReference>
<accession>A0ABD0YNT1</accession>
<keyword evidence="2" id="KW-1185">Reference proteome</keyword>
<organism evidence="1 2">
    <name type="scientific">Ranatra chinensis</name>
    <dbReference type="NCBI Taxonomy" id="642074"/>
    <lineage>
        <taxon>Eukaryota</taxon>
        <taxon>Metazoa</taxon>
        <taxon>Ecdysozoa</taxon>
        <taxon>Arthropoda</taxon>
        <taxon>Hexapoda</taxon>
        <taxon>Insecta</taxon>
        <taxon>Pterygota</taxon>
        <taxon>Neoptera</taxon>
        <taxon>Paraneoptera</taxon>
        <taxon>Hemiptera</taxon>
        <taxon>Heteroptera</taxon>
        <taxon>Panheteroptera</taxon>
        <taxon>Nepomorpha</taxon>
        <taxon>Nepidae</taxon>
        <taxon>Ranatrinae</taxon>
        <taxon>Ranatra</taxon>
    </lineage>
</organism>
<dbReference type="InterPro" id="IPR029044">
    <property type="entry name" value="Nucleotide-diphossugar_trans"/>
</dbReference>
<dbReference type="InterPro" id="IPR050793">
    <property type="entry name" value="CMP-NeuNAc_synthase"/>
</dbReference>
<evidence type="ECO:0008006" key="3">
    <source>
        <dbReference type="Google" id="ProtNLM"/>
    </source>
</evidence>
<dbReference type="CDD" id="cd02513">
    <property type="entry name" value="CMP-NeuAc_Synthase"/>
    <property type="match status" value="1"/>
</dbReference>
<evidence type="ECO:0000313" key="1">
    <source>
        <dbReference type="EMBL" id="KAL1137645.1"/>
    </source>
</evidence>
<dbReference type="EMBL" id="JBFDAA010000004">
    <property type="protein sequence ID" value="KAL1137645.1"/>
    <property type="molecule type" value="Genomic_DNA"/>
</dbReference>
<dbReference type="SUPFAM" id="SSF53448">
    <property type="entry name" value="Nucleotide-diphospho-sugar transferases"/>
    <property type="match status" value="1"/>
</dbReference>
<dbReference type="AlphaFoldDB" id="A0ABD0YNT1"/>
<proteinExistence type="predicted"/>
<dbReference type="Proteomes" id="UP001558652">
    <property type="component" value="Unassembled WGS sequence"/>
</dbReference>
<comment type="caution">
    <text evidence="1">The sequence shown here is derived from an EMBL/GenBank/DDBJ whole genome shotgun (WGS) entry which is preliminary data.</text>
</comment>
<dbReference type="PANTHER" id="PTHR21485">
    <property type="entry name" value="HAD SUPERFAMILY MEMBERS CMAS AND KDSC"/>
    <property type="match status" value="1"/>
</dbReference>
<protein>
    <recommendedName>
        <fullName evidence="3">N-acylneuraminate cytidylyltransferase</fullName>
    </recommendedName>
</protein>
<dbReference type="PANTHER" id="PTHR21485:SF3">
    <property type="entry name" value="N-ACYLNEURAMINATE CYTIDYLYLTRANSFERASE"/>
    <property type="match status" value="1"/>
</dbReference>